<keyword evidence="3" id="KW-1185">Reference proteome</keyword>
<evidence type="ECO:0000313" key="3">
    <source>
        <dbReference type="Proteomes" id="UP000031192"/>
    </source>
</evidence>
<proteinExistence type="predicted"/>
<feature type="signal peptide" evidence="1">
    <location>
        <begin position="1"/>
        <end position="19"/>
    </location>
</feature>
<dbReference type="HOGENOM" id="CLU_839457_0_0_1"/>
<dbReference type="EMBL" id="AZNH01000048">
    <property type="protein sequence ID" value="KID84076.1"/>
    <property type="molecule type" value="Genomic_DNA"/>
</dbReference>
<name>A0A0B4H2W3_METGA</name>
<organism evidence="2 3">
    <name type="scientific">Metarhizium guizhouense (strain ARSEF 977)</name>
    <dbReference type="NCBI Taxonomy" id="1276136"/>
    <lineage>
        <taxon>Eukaryota</taxon>
        <taxon>Fungi</taxon>
        <taxon>Dikarya</taxon>
        <taxon>Ascomycota</taxon>
        <taxon>Pezizomycotina</taxon>
        <taxon>Sordariomycetes</taxon>
        <taxon>Hypocreomycetidae</taxon>
        <taxon>Hypocreales</taxon>
        <taxon>Clavicipitaceae</taxon>
        <taxon>Metarhizium</taxon>
    </lineage>
</organism>
<gene>
    <name evidence="2" type="ORF">MGU_08729</name>
</gene>
<feature type="chain" id="PRO_5002090161" evidence="1">
    <location>
        <begin position="20"/>
        <end position="337"/>
    </location>
</feature>
<reference evidence="2 3" key="1">
    <citation type="journal article" date="2014" name="Proc. Natl. Acad. Sci. U.S.A.">
        <title>Trajectory and genomic determinants of fungal-pathogen speciation and host adaptation.</title>
        <authorList>
            <person name="Hu X."/>
            <person name="Xiao G."/>
            <person name="Zheng P."/>
            <person name="Shang Y."/>
            <person name="Su Y."/>
            <person name="Zhang X."/>
            <person name="Liu X."/>
            <person name="Zhan S."/>
            <person name="St Leger R.J."/>
            <person name="Wang C."/>
        </authorList>
    </citation>
    <scope>NUCLEOTIDE SEQUENCE [LARGE SCALE GENOMIC DNA]</scope>
    <source>
        <strain evidence="2 3">ARSEF 977</strain>
    </source>
</reference>
<accession>A0A0B4H2W3</accession>
<evidence type="ECO:0000313" key="2">
    <source>
        <dbReference type="EMBL" id="KID84076.1"/>
    </source>
</evidence>
<dbReference type="Proteomes" id="UP000031192">
    <property type="component" value="Unassembled WGS sequence"/>
</dbReference>
<comment type="caution">
    <text evidence="2">The sequence shown here is derived from an EMBL/GenBank/DDBJ whole genome shotgun (WGS) entry which is preliminary data.</text>
</comment>
<sequence length="337" mass="38349">MRQLFILLLVAIWAPGILCFGLRGAAERAVYYAIYMAEEALDEGQMKFASGCSGHRTGARKQKERCYLSEFLIWIDRKDLNIDYKQVMIGDSTTELGELEERWGKQAGLDDLSPRERVQWITNAIDTAEMRIPFVVNPPSDDSIKLRGQGVNPTPFEGNVDYTHIDGIQRDDSVAKYQEFVRTIAAHQERLNAAIKDAPDGELKTLVQSWLKTLTLATENVAELRMADHFNVAINGNNGQNMKTLSSTFKDSLVTETIYGEWATWEVPDRQKTIDKSLAKGIFDSAEKAGEEFDKIANTEKAQEHINVFTDWKDQRGVSRHRKTFHQYCLHLNSRLE</sequence>
<keyword evidence="1" id="KW-0732">Signal</keyword>
<evidence type="ECO:0000256" key="1">
    <source>
        <dbReference type="SAM" id="SignalP"/>
    </source>
</evidence>
<dbReference type="AlphaFoldDB" id="A0A0B4H2W3"/>
<protein>
    <submittedName>
        <fullName evidence="2">Uncharacterized protein</fullName>
    </submittedName>
</protein>